<sequence>MSMTVFLSTLQYFAVGRDIEADTYEPHDRLVILFSLVITLLGTGIIYFVCISPLNIFDKT</sequence>
<dbReference type="Proteomes" id="UP000287247">
    <property type="component" value="Unassembled WGS sequence"/>
</dbReference>
<comment type="caution">
    <text evidence="2">The sequence shown here is derived from an EMBL/GenBank/DDBJ whole genome shotgun (WGS) entry which is preliminary data.</text>
</comment>
<evidence type="ECO:0000256" key="1">
    <source>
        <dbReference type="SAM" id="Phobius"/>
    </source>
</evidence>
<keyword evidence="3" id="KW-1185">Reference proteome</keyword>
<proteinExistence type="predicted"/>
<protein>
    <submittedName>
        <fullName evidence="2">Uncharacterized protein</fullName>
    </submittedName>
</protein>
<keyword evidence="1" id="KW-0472">Membrane</keyword>
<evidence type="ECO:0000313" key="3">
    <source>
        <dbReference type="Proteomes" id="UP000287247"/>
    </source>
</evidence>
<dbReference type="AlphaFoldDB" id="A0A401IGX9"/>
<organism evidence="2 3">
    <name type="scientific">Aphanothece sacrum FPU1</name>
    <dbReference type="NCBI Taxonomy" id="1920663"/>
    <lineage>
        <taxon>Bacteria</taxon>
        <taxon>Bacillati</taxon>
        <taxon>Cyanobacteriota</taxon>
        <taxon>Cyanophyceae</taxon>
        <taxon>Oscillatoriophycideae</taxon>
        <taxon>Chroococcales</taxon>
        <taxon>Aphanothecaceae</taxon>
        <taxon>Aphanothece</taxon>
    </lineage>
</organism>
<gene>
    <name evidence="2" type="ORF">AsFPU1_1867</name>
</gene>
<accession>A0A401IGX9</accession>
<evidence type="ECO:0000313" key="2">
    <source>
        <dbReference type="EMBL" id="GBF80466.1"/>
    </source>
</evidence>
<name>A0A401IGX9_APHSA</name>
<dbReference type="EMBL" id="BDQK01000008">
    <property type="protein sequence ID" value="GBF80466.1"/>
    <property type="molecule type" value="Genomic_DNA"/>
</dbReference>
<keyword evidence="1" id="KW-0812">Transmembrane</keyword>
<feature type="transmembrane region" description="Helical" evidence="1">
    <location>
        <begin position="31"/>
        <end position="57"/>
    </location>
</feature>
<reference evidence="3" key="1">
    <citation type="submission" date="2017-05" db="EMBL/GenBank/DDBJ databases">
        <title>Physiological properties and genetic analysis related to exopolysaccharide production of fresh-water unicellular cyanobacterium Aphanothece sacrum, Suizenji Nori, that has been cultured as a food source in Japan.</title>
        <authorList>
            <person name="Kanesaki Y."/>
            <person name="Yoshikawa S."/>
            <person name="Ohki K."/>
        </authorList>
    </citation>
    <scope>NUCLEOTIDE SEQUENCE [LARGE SCALE GENOMIC DNA]</scope>
    <source>
        <strain evidence="3">FPU1</strain>
    </source>
</reference>
<keyword evidence="1" id="KW-1133">Transmembrane helix</keyword>